<dbReference type="GO" id="GO:0070677">
    <property type="term" value="F:rRNA (cytosine-2'-O-)-methyltransferase activity"/>
    <property type="evidence" value="ECO:0007669"/>
    <property type="project" value="UniProtKB-UniRule"/>
</dbReference>
<dbReference type="FunFam" id="3.40.1010.10:FF:000007">
    <property type="entry name" value="Ribosomal RNA small subunit methyltransferase I"/>
    <property type="match status" value="1"/>
</dbReference>
<comment type="function">
    <text evidence="6">Catalyzes the 2'-O-methylation of the ribose of cytidine 1402 (C1402) in 16S rRNA.</text>
</comment>
<dbReference type="PIRSF" id="PIRSF005917">
    <property type="entry name" value="MTase_YraL"/>
    <property type="match status" value="1"/>
</dbReference>
<dbReference type="EC" id="2.1.1.198" evidence="6"/>
<dbReference type="CDD" id="cd11648">
    <property type="entry name" value="RsmI"/>
    <property type="match status" value="1"/>
</dbReference>
<dbReference type="GO" id="GO:0005737">
    <property type="term" value="C:cytoplasm"/>
    <property type="evidence" value="ECO:0007669"/>
    <property type="project" value="UniProtKB-SubCell"/>
</dbReference>
<dbReference type="Pfam" id="PF00590">
    <property type="entry name" value="TP_methylase"/>
    <property type="match status" value="1"/>
</dbReference>
<dbReference type="Gene3D" id="3.40.1010.10">
    <property type="entry name" value="Cobalt-precorrin-4 Transmethylase, Domain 1"/>
    <property type="match status" value="1"/>
</dbReference>
<dbReference type="HAMAP" id="MF_01877">
    <property type="entry name" value="16SrRNA_methyltr_I"/>
    <property type="match status" value="1"/>
</dbReference>
<sequence length="229" mass="25861">MAKPLLYIVATPIGNLKDISLRALEILREADFILCEDTRVTRKLLEHYNIAGKRLISYHQHSKHGKVEFVIQLLREGKILALVTDAGTPGISDPGGKLVEEIIKRDGKTEVVPIPGSSAVTAAASISGFPMDKFLFLGFPPTKRKRKKFFEEVTRSKYPAVFYESSHRIIKSLQELALEAKTRNLEPKIVVCRELTKKFETVYRGTPEEALERLEKEEVRGEFVVVVMP</sequence>
<evidence type="ECO:0000256" key="6">
    <source>
        <dbReference type="HAMAP-Rule" id="MF_01877"/>
    </source>
</evidence>
<keyword evidence="1 6" id="KW-0963">Cytoplasm</keyword>
<comment type="subcellular location">
    <subcellularLocation>
        <location evidence="6">Cytoplasm</location>
    </subcellularLocation>
</comment>
<dbReference type="Gene3D" id="3.30.950.10">
    <property type="entry name" value="Methyltransferase, Cobalt-precorrin-4 Transmethylase, Domain 2"/>
    <property type="match status" value="1"/>
</dbReference>
<organism evidence="8 9">
    <name type="scientific">Candidatus Wildermuthbacteria bacterium RIFCSPHIGHO2_02_FULL_47_17</name>
    <dbReference type="NCBI Taxonomy" id="1802452"/>
    <lineage>
        <taxon>Bacteria</taxon>
        <taxon>Candidatus Wildermuthiibacteriota</taxon>
    </lineage>
</organism>
<dbReference type="PANTHER" id="PTHR46111">
    <property type="entry name" value="RIBOSOMAL RNA SMALL SUBUNIT METHYLTRANSFERASE I"/>
    <property type="match status" value="1"/>
</dbReference>
<feature type="domain" description="Tetrapyrrole methylase" evidence="7">
    <location>
        <begin position="6"/>
        <end position="209"/>
    </location>
</feature>
<dbReference type="NCBIfam" id="TIGR00096">
    <property type="entry name" value="16S rRNA (cytidine(1402)-2'-O)-methyltransferase"/>
    <property type="match status" value="1"/>
</dbReference>
<gene>
    <name evidence="6" type="primary">rsmI</name>
    <name evidence="8" type="ORF">A3D59_02165</name>
</gene>
<dbReference type="InterPro" id="IPR000878">
    <property type="entry name" value="4pyrrol_Mease"/>
</dbReference>
<dbReference type="EMBL" id="MHTX01000037">
    <property type="protein sequence ID" value="OHA67557.1"/>
    <property type="molecule type" value="Genomic_DNA"/>
</dbReference>
<proteinExistence type="inferred from homology"/>
<dbReference type="InterPro" id="IPR035996">
    <property type="entry name" value="4pyrrol_Methylase_sf"/>
</dbReference>
<evidence type="ECO:0000313" key="8">
    <source>
        <dbReference type="EMBL" id="OHA67557.1"/>
    </source>
</evidence>
<comment type="similarity">
    <text evidence="6">Belongs to the methyltransferase superfamily. RsmI family.</text>
</comment>
<evidence type="ECO:0000256" key="5">
    <source>
        <dbReference type="ARBA" id="ARBA00022691"/>
    </source>
</evidence>
<dbReference type="InterPro" id="IPR008189">
    <property type="entry name" value="rRNA_ssu_MeTfrase_I"/>
</dbReference>
<evidence type="ECO:0000313" key="9">
    <source>
        <dbReference type="Proteomes" id="UP000179258"/>
    </source>
</evidence>
<accession>A0A1G2R4A2</accession>
<dbReference type="Proteomes" id="UP000179258">
    <property type="component" value="Unassembled WGS sequence"/>
</dbReference>
<reference evidence="8 9" key="1">
    <citation type="journal article" date="2016" name="Nat. Commun.">
        <title>Thousands of microbial genomes shed light on interconnected biogeochemical processes in an aquifer system.</title>
        <authorList>
            <person name="Anantharaman K."/>
            <person name="Brown C.T."/>
            <person name="Hug L.A."/>
            <person name="Sharon I."/>
            <person name="Castelle C.J."/>
            <person name="Probst A.J."/>
            <person name="Thomas B.C."/>
            <person name="Singh A."/>
            <person name="Wilkins M.J."/>
            <person name="Karaoz U."/>
            <person name="Brodie E.L."/>
            <person name="Williams K.H."/>
            <person name="Hubbard S.S."/>
            <person name="Banfield J.F."/>
        </authorList>
    </citation>
    <scope>NUCLEOTIDE SEQUENCE [LARGE SCALE GENOMIC DNA]</scope>
</reference>
<dbReference type="PANTHER" id="PTHR46111:SF1">
    <property type="entry name" value="RIBOSOMAL RNA SMALL SUBUNIT METHYLTRANSFERASE I"/>
    <property type="match status" value="1"/>
</dbReference>
<evidence type="ECO:0000259" key="7">
    <source>
        <dbReference type="Pfam" id="PF00590"/>
    </source>
</evidence>
<keyword evidence="5 6" id="KW-0949">S-adenosyl-L-methionine</keyword>
<evidence type="ECO:0000256" key="4">
    <source>
        <dbReference type="ARBA" id="ARBA00022679"/>
    </source>
</evidence>
<evidence type="ECO:0000256" key="3">
    <source>
        <dbReference type="ARBA" id="ARBA00022603"/>
    </source>
</evidence>
<name>A0A1G2R4A2_9BACT</name>
<dbReference type="InterPro" id="IPR014776">
    <property type="entry name" value="4pyrrole_Mease_sub2"/>
</dbReference>
<comment type="caution">
    <text evidence="8">The sequence shown here is derived from an EMBL/GenBank/DDBJ whole genome shotgun (WGS) entry which is preliminary data.</text>
</comment>
<evidence type="ECO:0000256" key="2">
    <source>
        <dbReference type="ARBA" id="ARBA00022552"/>
    </source>
</evidence>
<keyword evidence="2 6" id="KW-0698">rRNA processing</keyword>
<keyword evidence="4 6" id="KW-0808">Transferase</keyword>
<comment type="catalytic activity">
    <reaction evidence="6">
        <text>cytidine(1402) in 16S rRNA + S-adenosyl-L-methionine = 2'-O-methylcytidine(1402) in 16S rRNA + S-adenosyl-L-homocysteine + H(+)</text>
        <dbReference type="Rhea" id="RHEA:42924"/>
        <dbReference type="Rhea" id="RHEA-COMP:10285"/>
        <dbReference type="Rhea" id="RHEA-COMP:10286"/>
        <dbReference type="ChEBI" id="CHEBI:15378"/>
        <dbReference type="ChEBI" id="CHEBI:57856"/>
        <dbReference type="ChEBI" id="CHEBI:59789"/>
        <dbReference type="ChEBI" id="CHEBI:74495"/>
        <dbReference type="ChEBI" id="CHEBI:82748"/>
        <dbReference type="EC" id="2.1.1.198"/>
    </reaction>
</comment>
<dbReference type="AlphaFoldDB" id="A0A1G2R4A2"/>
<evidence type="ECO:0000256" key="1">
    <source>
        <dbReference type="ARBA" id="ARBA00022490"/>
    </source>
</evidence>
<dbReference type="InterPro" id="IPR014777">
    <property type="entry name" value="4pyrrole_Mease_sub1"/>
</dbReference>
<keyword evidence="3 6" id="KW-0489">Methyltransferase</keyword>
<dbReference type="SUPFAM" id="SSF53790">
    <property type="entry name" value="Tetrapyrrole methylase"/>
    <property type="match status" value="1"/>
</dbReference>
<protein>
    <recommendedName>
        <fullName evidence="6">Ribosomal RNA small subunit methyltransferase I</fullName>
        <ecNumber evidence="6">2.1.1.198</ecNumber>
    </recommendedName>
    <alternativeName>
        <fullName evidence="6">16S rRNA 2'-O-ribose C1402 methyltransferase</fullName>
    </alternativeName>
    <alternativeName>
        <fullName evidence="6">rRNA (cytidine-2'-O-)-methyltransferase RsmI</fullName>
    </alternativeName>
</protein>